<keyword evidence="1" id="KW-0378">Hydrolase</keyword>
<dbReference type="Gene3D" id="3.40.50.1240">
    <property type="entry name" value="Phosphoglycerate mutase-like"/>
    <property type="match status" value="1"/>
</dbReference>
<dbReference type="PANTHER" id="PTHR46517">
    <property type="entry name" value="FRUCTOSE-2,6-BISPHOSPHATASE TIGAR"/>
    <property type="match status" value="1"/>
</dbReference>
<evidence type="ECO:0000313" key="3">
    <source>
        <dbReference type="Proteomes" id="UP000615755"/>
    </source>
</evidence>
<dbReference type="RefSeq" id="WP_192507454.1">
    <property type="nucleotide sequence ID" value="NZ_AQGV01000012.1"/>
</dbReference>
<comment type="caution">
    <text evidence="2">The sequence shown here is derived from an EMBL/GenBank/DDBJ whole genome shotgun (WGS) entry which is preliminary data.</text>
</comment>
<evidence type="ECO:0000256" key="1">
    <source>
        <dbReference type="ARBA" id="ARBA00022801"/>
    </source>
</evidence>
<sequence>MKKICLITHAEATHSVEGKVGGWFDSKLTNKGKVKAASLVKNIARLGFELDTMTVHCSDLTRAVQTAEIVLADSNLPLNLDSRLREMSFGTHEGMCQKEHDKIIIPTSAIGDRLGHRICDGAESRRDVAIRVADFVDEIMHLDGDALVITHGFAASFVIAAFQKLDIESMGHLAFKLTPGSISVLVADDLFENRTVSLLNG</sequence>
<keyword evidence="3" id="KW-1185">Reference proteome</keyword>
<evidence type="ECO:0008006" key="4">
    <source>
        <dbReference type="Google" id="ProtNLM"/>
    </source>
</evidence>
<dbReference type="InterPro" id="IPR013078">
    <property type="entry name" value="His_Pase_superF_clade-1"/>
</dbReference>
<reference evidence="2 3" key="1">
    <citation type="submission" date="2015-03" db="EMBL/GenBank/DDBJ databases">
        <title>Genome sequence of Pseudoalteromonas aurantia.</title>
        <authorList>
            <person name="Xie B.-B."/>
            <person name="Rong J.-C."/>
            <person name="Qin Q.-L."/>
            <person name="Zhang Y.-Z."/>
        </authorList>
    </citation>
    <scope>NUCLEOTIDE SEQUENCE [LARGE SCALE GENOMIC DNA]</scope>
    <source>
        <strain evidence="2 3">208</strain>
    </source>
</reference>
<dbReference type="InterPro" id="IPR029033">
    <property type="entry name" value="His_PPase_superfam"/>
</dbReference>
<dbReference type="Proteomes" id="UP000615755">
    <property type="component" value="Unassembled WGS sequence"/>
</dbReference>
<gene>
    <name evidence="2" type="ORF">PAUR_a1658</name>
</gene>
<proteinExistence type="predicted"/>
<dbReference type="Pfam" id="PF00300">
    <property type="entry name" value="His_Phos_1"/>
    <property type="match status" value="1"/>
</dbReference>
<organism evidence="2 3">
    <name type="scientific">Pseudoalteromonas aurantia 208</name>
    <dbReference type="NCBI Taxonomy" id="1314867"/>
    <lineage>
        <taxon>Bacteria</taxon>
        <taxon>Pseudomonadati</taxon>
        <taxon>Pseudomonadota</taxon>
        <taxon>Gammaproteobacteria</taxon>
        <taxon>Alteromonadales</taxon>
        <taxon>Pseudoalteromonadaceae</taxon>
        <taxon>Pseudoalteromonas</taxon>
    </lineage>
</organism>
<accession>A0ABR9EAV6</accession>
<dbReference type="SMART" id="SM00855">
    <property type="entry name" value="PGAM"/>
    <property type="match status" value="1"/>
</dbReference>
<dbReference type="PANTHER" id="PTHR46517:SF1">
    <property type="entry name" value="FRUCTOSE-2,6-BISPHOSPHATASE TIGAR"/>
    <property type="match status" value="1"/>
</dbReference>
<dbReference type="SUPFAM" id="SSF53254">
    <property type="entry name" value="Phosphoglycerate mutase-like"/>
    <property type="match status" value="1"/>
</dbReference>
<dbReference type="EMBL" id="AQGV01000012">
    <property type="protein sequence ID" value="MBE0368129.1"/>
    <property type="molecule type" value="Genomic_DNA"/>
</dbReference>
<dbReference type="PIRSF" id="PIRSF000709">
    <property type="entry name" value="6PFK_2-Ptase"/>
    <property type="match status" value="1"/>
</dbReference>
<evidence type="ECO:0000313" key="2">
    <source>
        <dbReference type="EMBL" id="MBE0368129.1"/>
    </source>
</evidence>
<dbReference type="CDD" id="cd07067">
    <property type="entry name" value="HP_PGM_like"/>
    <property type="match status" value="1"/>
</dbReference>
<protein>
    <recommendedName>
        <fullName evidence="4">Histidine phosphatase family protein</fullName>
    </recommendedName>
</protein>
<name>A0ABR9EAV6_9GAMM</name>
<dbReference type="InterPro" id="IPR051695">
    <property type="entry name" value="Phosphoglycerate_Mutase"/>
</dbReference>